<keyword evidence="1" id="KW-0472">Membrane</keyword>
<evidence type="ECO:0000256" key="1">
    <source>
        <dbReference type="SAM" id="Phobius"/>
    </source>
</evidence>
<evidence type="ECO:0000313" key="2">
    <source>
        <dbReference type="EMBL" id="KAF3448223.1"/>
    </source>
</evidence>
<organism evidence="2 3">
    <name type="scientific">Rhamnella rubrinervis</name>
    <dbReference type="NCBI Taxonomy" id="2594499"/>
    <lineage>
        <taxon>Eukaryota</taxon>
        <taxon>Viridiplantae</taxon>
        <taxon>Streptophyta</taxon>
        <taxon>Embryophyta</taxon>
        <taxon>Tracheophyta</taxon>
        <taxon>Spermatophyta</taxon>
        <taxon>Magnoliopsida</taxon>
        <taxon>eudicotyledons</taxon>
        <taxon>Gunneridae</taxon>
        <taxon>Pentapetalae</taxon>
        <taxon>rosids</taxon>
        <taxon>fabids</taxon>
        <taxon>Rosales</taxon>
        <taxon>Rhamnaceae</taxon>
        <taxon>rhamnoid group</taxon>
        <taxon>Rhamneae</taxon>
        <taxon>Rhamnella</taxon>
    </lineage>
</organism>
<name>A0A8K0MJQ9_9ROSA</name>
<accession>A0A8K0MJQ9</accession>
<proteinExistence type="predicted"/>
<evidence type="ECO:0000313" key="3">
    <source>
        <dbReference type="Proteomes" id="UP000796880"/>
    </source>
</evidence>
<keyword evidence="1" id="KW-1133">Transmembrane helix</keyword>
<dbReference type="AlphaFoldDB" id="A0A8K0MJQ9"/>
<comment type="caution">
    <text evidence="2">The sequence shown here is derived from an EMBL/GenBank/DDBJ whole genome shotgun (WGS) entry which is preliminary data.</text>
</comment>
<keyword evidence="1" id="KW-0812">Transmembrane</keyword>
<reference evidence="2" key="1">
    <citation type="submission" date="2020-03" db="EMBL/GenBank/DDBJ databases">
        <title>A high-quality chromosome-level genome assembly of a woody plant with both climbing and erect habits, Rhamnella rubrinervis.</title>
        <authorList>
            <person name="Lu Z."/>
            <person name="Yang Y."/>
            <person name="Zhu X."/>
            <person name="Sun Y."/>
        </authorList>
    </citation>
    <scope>NUCLEOTIDE SEQUENCE</scope>
    <source>
        <strain evidence="2">BYM</strain>
        <tissue evidence="2">Leaf</tissue>
    </source>
</reference>
<gene>
    <name evidence="2" type="ORF">FNV43_RR08936</name>
</gene>
<feature type="transmembrane region" description="Helical" evidence="1">
    <location>
        <begin position="31"/>
        <end position="52"/>
    </location>
</feature>
<sequence>MEEISLVSPSPCRPRLDRCPPGRFVRLNLSIISFGPLVGILDSTCGTIFFFFGRAKPGRPFISSWRPRKSIQTVGGSRFRGL</sequence>
<protein>
    <submittedName>
        <fullName evidence="2">Uncharacterized protein</fullName>
    </submittedName>
</protein>
<dbReference type="EMBL" id="VOIH02000004">
    <property type="protein sequence ID" value="KAF3448223.1"/>
    <property type="molecule type" value="Genomic_DNA"/>
</dbReference>
<dbReference type="Proteomes" id="UP000796880">
    <property type="component" value="Unassembled WGS sequence"/>
</dbReference>
<keyword evidence="3" id="KW-1185">Reference proteome</keyword>